<evidence type="ECO:0000313" key="1">
    <source>
        <dbReference type="EMBL" id="TQD71458.1"/>
    </source>
</evidence>
<dbReference type="EMBL" id="VIEB01001550">
    <property type="protein sequence ID" value="TQD71458.1"/>
    <property type="molecule type" value="Genomic_DNA"/>
</dbReference>
<reference evidence="1 2" key="1">
    <citation type="journal article" date="2019" name="G3 (Bethesda)">
        <title>Sequencing of a Wild Apple (Malus baccata) Genome Unravels the Differences Between Cultivated and Wild Apple Species Regarding Disease Resistance and Cold Tolerance.</title>
        <authorList>
            <person name="Chen X."/>
        </authorList>
    </citation>
    <scope>NUCLEOTIDE SEQUENCE [LARGE SCALE GENOMIC DNA]</scope>
    <source>
        <strain evidence="2">cv. Shandingzi</strain>
        <tissue evidence="1">Leaves</tissue>
    </source>
</reference>
<comment type="caution">
    <text evidence="1">The sequence shown here is derived from an EMBL/GenBank/DDBJ whole genome shotgun (WGS) entry which is preliminary data.</text>
</comment>
<name>A0A540KB41_MALBA</name>
<evidence type="ECO:0000313" key="2">
    <source>
        <dbReference type="Proteomes" id="UP000315295"/>
    </source>
</evidence>
<protein>
    <submittedName>
        <fullName evidence="1">Uncharacterized protein</fullName>
    </submittedName>
</protein>
<dbReference type="Proteomes" id="UP000315295">
    <property type="component" value="Unassembled WGS sequence"/>
</dbReference>
<gene>
    <name evidence="1" type="ORF">C1H46_043012</name>
</gene>
<proteinExistence type="predicted"/>
<dbReference type="AlphaFoldDB" id="A0A540KB41"/>
<sequence>MNISLLVFPKLGENLKYGHMIVGRLPPHSHKAKPTRPSFSLRRHETKLHQLFLLLVGGGELERSIALQHRPNHLNKPFIPSVEASTERNRSLSFRATTENGHNRHRSNCDRVRLGLGGVDPGVPDQYPGSAHPGAPMEWADAGLQAVAAGVQGSLPQLSLRPRAAVRPQAAVRIRGVVDSGVRAADRFHAPICRPLERRLVETDSYQALLRPVSLARRSEVPEPRGSFDQELPECD</sequence>
<organism evidence="1 2">
    <name type="scientific">Malus baccata</name>
    <name type="common">Siberian crab apple</name>
    <name type="synonym">Pyrus baccata</name>
    <dbReference type="NCBI Taxonomy" id="106549"/>
    <lineage>
        <taxon>Eukaryota</taxon>
        <taxon>Viridiplantae</taxon>
        <taxon>Streptophyta</taxon>
        <taxon>Embryophyta</taxon>
        <taxon>Tracheophyta</taxon>
        <taxon>Spermatophyta</taxon>
        <taxon>Magnoliopsida</taxon>
        <taxon>eudicotyledons</taxon>
        <taxon>Gunneridae</taxon>
        <taxon>Pentapetalae</taxon>
        <taxon>rosids</taxon>
        <taxon>fabids</taxon>
        <taxon>Rosales</taxon>
        <taxon>Rosaceae</taxon>
        <taxon>Amygdaloideae</taxon>
        <taxon>Maleae</taxon>
        <taxon>Malus</taxon>
    </lineage>
</organism>
<accession>A0A540KB41</accession>
<keyword evidence="2" id="KW-1185">Reference proteome</keyword>